<proteinExistence type="predicted"/>
<comment type="caution">
    <text evidence="1">The sequence shown here is derived from an EMBL/GenBank/DDBJ whole genome shotgun (WGS) entry which is preliminary data.</text>
</comment>
<keyword evidence="2" id="KW-1185">Reference proteome</keyword>
<dbReference type="EMBL" id="WMLB01000044">
    <property type="protein sequence ID" value="MTH70307.1"/>
    <property type="molecule type" value="Genomic_DNA"/>
</dbReference>
<organism evidence="1 2">
    <name type="scientific">Agromyces bracchium</name>
    <dbReference type="NCBI Taxonomy" id="88376"/>
    <lineage>
        <taxon>Bacteria</taxon>
        <taxon>Bacillati</taxon>
        <taxon>Actinomycetota</taxon>
        <taxon>Actinomycetes</taxon>
        <taxon>Micrococcales</taxon>
        <taxon>Microbacteriaceae</taxon>
        <taxon>Agromyces</taxon>
    </lineage>
</organism>
<evidence type="ECO:0000313" key="2">
    <source>
        <dbReference type="Proteomes" id="UP000433071"/>
    </source>
</evidence>
<evidence type="ECO:0000313" key="1">
    <source>
        <dbReference type="EMBL" id="MTH70307.1"/>
    </source>
</evidence>
<accession>A0A6I3ME80</accession>
<dbReference type="OrthoDB" id="1907165at2"/>
<protein>
    <recommendedName>
        <fullName evidence="3">Phage tail protein</fullName>
    </recommendedName>
</protein>
<dbReference type="Proteomes" id="UP000433071">
    <property type="component" value="Unassembled WGS sequence"/>
</dbReference>
<sequence>MSLAPGYAPDLRLVFDGRPSPATLRASVTGVSATGGLGDADRLEISVANEALRWLDDPLFRLDTPVELWLGYAPDQPRRVFAGQIVGSDAMFPSGGMPTMTVVAQDRRTRLAESSPSRWFGIPIPTVGVMPMPDLAVAPIVTLEHGMLPMIDPVGAAISAAVGGVGAAASLSDPKIAQSLVRHQAGQTSLEFLKQVAAENAWELAIDHEGEPAGLKLRLMSPASHISADTTLRYGHSLLDFAPRFSQVGQVANVTVRVWVPSIKLQLTVSVGYDWDRQALDIDVSHGFGKKAGKKAESTLVNEAVSPATASRVVLGKLLPILNKRLTAKGTCAGDAALKAGHVVRIEGVGETYGGLWRLTSVTHTLDGGGWRTGFTARKEIWFGAIPAPAQGAVPVRGGLLDLALGR</sequence>
<evidence type="ECO:0008006" key="3">
    <source>
        <dbReference type="Google" id="ProtNLM"/>
    </source>
</evidence>
<name>A0A6I3ME80_9MICO</name>
<reference evidence="1 2" key="1">
    <citation type="submission" date="2019-11" db="EMBL/GenBank/DDBJ databases">
        <title>Agromyces kandeliae sp. nov., isolated from mangrove soil.</title>
        <authorList>
            <person name="Wang R."/>
        </authorList>
    </citation>
    <scope>NUCLEOTIDE SEQUENCE [LARGE SCALE GENOMIC DNA]</scope>
    <source>
        <strain evidence="1 2">JCM 11433</strain>
    </source>
</reference>
<dbReference type="AlphaFoldDB" id="A0A6I3ME80"/>
<dbReference type="RefSeq" id="WP_155053330.1">
    <property type="nucleotide sequence ID" value="NZ_BAAAIB010000008.1"/>
</dbReference>
<gene>
    <name evidence="1" type="ORF">GJ743_18245</name>
</gene>